<evidence type="ECO:0000313" key="2">
    <source>
        <dbReference type="Proteomes" id="UP000286097"/>
    </source>
</evidence>
<dbReference type="AlphaFoldDB" id="A0A425CAS6"/>
<proteinExistence type="predicted"/>
<evidence type="ECO:0008006" key="3">
    <source>
        <dbReference type="Google" id="ProtNLM"/>
    </source>
</evidence>
<sequence length="77" mass="8451">MGARVSRGSKKQSSVSLSTSDAKYIALSYAIQKDKWVLRLLCEAFDAAMNTSECELKIMEDNQSCIKMTKNPGTSLA</sequence>
<evidence type="ECO:0000313" key="1">
    <source>
        <dbReference type="EMBL" id="RQM14122.1"/>
    </source>
</evidence>
<name>A0A425CAS6_9STRA</name>
<dbReference type="Proteomes" id="UP000286097">
    <property type="component" value="Unassembled WGS sequence"/>
</dbReference>
<dbReference type="VEuPathDB" id="FungiDB:DD237_003612"/>
<reference evidence="1 2" key="1">
    <citation type="submission" date="2018-06" db="EMBL/GenBank/DDBJ databases">
        <title>Comparative genomics of downy mildews reveals potential adaptations to biotrophy.</title>
        <authorList>
            <person name="Fletcher K."/>
            <person name="Klosterman S.J."/>
            <person name="Derevnina L."/>
            <person name="Martin F."/>
            <person name="Koike S."/>
            <person name="Reyes Chin-Wo S."/>
            <person name="Mou B."/>
            <person name="Michelmore R."/>
        </authorList>
    </citation>
    <scope>NUCLEOTIDE SEQUENCE [LARGE SCALE GENOMIC DNA]</scope>
    <source>
        <strain evidence="1 2">R13</strain>
    </source>
</reference>
<dbReference type="EMBL" id="QKXF01000220">
    <property type="protein sequence ID" value="RQM14122.1"/>
    <property type="molecule type" value="Genomic_DNA"/>
</dbReference>
<organism evidence="1 2">
    <name type="scientific">Peronospora effusa</name>
    <dbReference type="NCBI Taxonomy" id="542832"/>
    <lineage>
        <taxon>Eukaryota</taxon>
        <taxon>Sar</taxon>
        <taxon>Stramenopiles</taxon>
        <taxon>Oomycota</taxon>
        <taxon>Peronosporomycetes</taxon>
        <taxon>Peronosporales</taxon>
        <taxon>Peronosporaceae</taxon>
        <taxon>Peronospora</taxon>
    </lineage>
</organism>
<gene>
    <name evidence="1" type="ORF">DD237_003612</name>
</gene>
<protein>
    <recommendedName>
        <fullName evidence="3">Reverse transcriptase Ty1/copia-type domain-containing protein</fullName>
    </recommendedName>
</protein>
<accession>A0A425CAS6</accession>
<comment type="caution">
    <text evidence="1">The sequence shown here is derived from an EMBL/GenBank/DDBJ whole genome shotgun (WGS) entry which is preliminary data.</text>
</comment>